<dbReference type="Proteomes" id="UP000184499">
    <property type="component" value="Unassembled WGS sequence"/>
</dbReference>
<dbReference type="RefSeq" id="XP_067474536.1">
    <property type="nucleotide sequence ID" value="XM_067620075.1"/>
</dbReference>
<name>A0A1L9U6J1_ASPBC</name>
<dbReference type="OrthoDB" id="4454461at2759"/>
<dbReference type="SUPFAM" id="SSF81383">
    <property type="entry name" value="F-box domain"/>
    <property type="match status" value="1"/>
</dbReference>
<sequence>MARQYQVKKTSNSTIRSILSKLHLKRKASFSVLPPKLIEKIFLFLNTPDMVSFGLSCKYILGCLKSYLERQKKQLHQLLPPEKRKRVSPNSTQQPRRQLLLQLECHRWRYCGDCGILHPDSTWQALRGFRETHLKRSQCCSGCSILQGSLRCMPYAGEVDICPCMSITFVDKLHLIQLCRSANRFVRLRNANSDKQPAIQKPHDDLRHSCVFTGNPLFRATTDAEFWYDDKDMRLYVYSLYLFYTAHEFPSKSLQSLSVCPDKDIVKCAQQILHNGGSSFTGCNRNRSTRSLYHNVWGKSKYVAGAYYFGISNVRDLGNSEWPNSAWSRNCS</sequence>
<proteinExistence type="predicted"/>
<feature type="domain" description="F-box" evidence="1">
    <location>
        <begin position="27"/>
        <end position="75"/>
    </location>
</feature>
<dbReference type="PROSITE" id="PS50181">
    <property type="entry name" value="FBOX"/>
    <property type="match status" value="1"/>
</dbReference>
<evidence type="ECO:0000259" key="1">
    <source>
        <dbReference type="PROSITE" id="PS50181"/>
    </source>
</evidence>
<keyword evidence="3" id="KW-1185">Reference proteome</keyword>
<dbReference type="GeneID" id="93572563"/>
<dbReference type="Pfam" id="PF00646">
    <property type="entry name" value="F-box"/>
    <property type="match status" value="1"/>
</dbReference>
<evidence type="ECO:0000313" key="2">
    <source>
        <dbReference type="EMBL" id="OJJ67287.1"/>
    </source>
</evidence>
<dbReference type="VEuPathDB" id="FungiDB:ASPBRDRAFT_186484"/>
<gene>
    <name evidence="2" type="ORF">ASPBRDRAFT_186484</name>
</gene>
<evidence type="ECO:0000313" key="3">
    <source>
        <dbReference type="Proteomes" id="UP000184499"/>
    </source>
</evidence>
<accession>A0A1L9U6J1</accession>
<dbReference type="OMA" id="PWNEMED"/>
<dbReference type="InterPro" id="IPR036047">
    <property type="entry name" value="F-box-like_dom_sf"/>
</dbReference>
<dbReference type="CDD" id="cd09917">
    <property type="entry name" value="F-box_SF"/>
    <property type="match status" value="1"/>
</dbReference>
<protein>
    <recommendedName>
        <fullName evidence="1">F-box domain-containing protein</fullName>
    </recommendedName>
</protein>
<dbReference type="EMBL" id="KV878694">
    <property type="protein sequence ID" value="OJJ67287.1"/>
    <property type="molecule type" value="Genomic_DNA"/>
</dbReference>
<dbReference type="InterPro" id="IPR001810">
    <property type="entry name" value="F-box_dom"/>
</dbReference>
<dbReference type="AlphaFoldDB" id="A0A1L9U6J1"/>
<organism evidence="2 3">
    <name type="scientific">Aspergillus brasiliensis (strain CBS 101740 / IMI 381727 / IBT 21946)</name>
    <dbReference type="NCBI Taxonomy" id="767769"/>
    <lineage>
        <taxon>Eukaryota</taxon>
        <taxon>Fungi</taxon>
        <taxon>Dikarya</taxon>
        <taxon>Ascomycota</taxon>
        <taxon>Pezizomycotina</taxon>
        <taxon>Eurotiomycetes</taxon>
        <taxon>Eurotiomycetidae</taxon>
        <taxon>Eurotiales</taxon>
        <taxon>Aspergillaceae</taxon>
        <taxon>Aspergillus</taxon>
        <taxon>Aspergillus subgen. Circumdati</taxon>
    </lineage>
</organism>
<reference evidence="3" key="1">
    <citation type="journal article" date="2017" name="Genome Biol.">
        <title>Comparative genomics reveals high biological diversity and specific adaptations in the industrially and medically important fungal genus Aspergillus.</title>
        <authorList>
            <person name="de Vries R.P."/>
            <person name="Riley R."/>
            <person name="Wiebenga A."/>
            <person name="Aguilar-Osorio G."/>
            <person name="Amillis S."/>
            <person name="Uchima C.A."/>
            <person name="Anderluh G."/>
            <person name="Asadollahi M."/>
            <person name="Askin M."/>
            <person name="Barry K."/>
            <person name="Battaglia E."/>
            <person name="Bayram O."/>
            <person name="Benocci T."/>
            <person name="Braus-Stromeyer S.A."/>
            <person name="Caldana C."/>
            <person name="Canovas D."/>
            <person name="Cerqueira G.C."/>
            <person name="Chen F."/>
            <person name="Chen W."/>
            <person name="Choi C."/>
            <person name="Clum A."/>
            <person name="Dos Santos R.A."/>
            <person name="Damasio A.R."/>
            <person name="Diallinas G."/>
            <person name="Emri T."/>
            <person name="Fekete E."/>
            <person name="Flipphi M."/>
            <person name="Freyberg S."/>
            <person name="Gallo A."/>
            <person name="Gournas C."/>
            <person name="Habgood R."/>
            <person name="Hainaut M."/>
            <person name="Harispe M.L."/>
            <person name="Henrissat B."/>
            <person name="Hilden K.S."/>
            <person name="Hope R."/>
            <person name="Hossain A."/>
            <person name="Karabika E."/>
            <person name="Karaffa L."/>
            <person name="Karanyi Z."/>
            <person name="Krasevec N."/>
            <person name="Kuo A."/>
            <person name="Kusch H."/>
            <person name="LaButti K."/>
            <person name="Lagendijk E.L."/>
            <person name="Lapidus A."/>
            <person name="Levasseur A."/>
            <person name="Lindquist E."/>
            <person name="Lipzen A."/>
            <person name="Logrieco A.F."/>
            <person name="MacCabe A."/>
            <person name="Maekelae M.R."/>
            <person name="Malavazi I."/>
            <person name="Melin P."/>
            <person name="Meyer V."/>
            <person name="Mielnichuk N."/>
            <person name="Miskei M."/>
            <person name="Molnar A.P."/>
            <person name="Mule G."/>
            <person name="Ngan C.Y."/>
            <person name="Orejas M."/>
            <person name="Orosz E."/>
            <person name="Ouedraogo J.P."/>
            <person name="Overkamp K.M."/>
            <person name="Park H.-S."/>
            <person name="Perrone G."/>
            <person name="Piumi F."/>
            <person name="Punt P.J."/>
            <person name="Ram A.F."/>
            <person name="Ramon A."/>
            <person name="Rauscher S."/>
            <person name="Record E."/>
            <person name="Riano-Pachon D.M."/>
            <person name="Robert V."/>
            <person name="Roehrig J."/>
            <person name="Ruller R."/>
            <person name="Salamov A."/>
            <person name="Salih N.S."/>
            <person name="Samson R.A."/>
            <person name="Sandor E."/>
            <person name="Sanguinetti M."/>
            <person name="Schuetze T."/>
            <person name="Sepcic K."/>
            <person name="Shelest E."/>
            <person name="Sherlock G."/>
            <person name="Sophianopoulou V."/>
            <person name="Squina F.M."/>
            <person name="Sun H."/>
            <person name="Susca A."/>
            <person name="Todd R.B."/>
            <person name="Tsang A."/>
            <person name="Unkles S.E."/>
            <person name="van de Wiele N."/>
            <person name="van Rossen-Uffink D."/>
            <person name="Oliveira J.V."/>
            <person name="Vesth T.C."/>
            <person name="Visser J."/>
            <person name="Yu J.-H."/>
            <person name="Zhou M."/>
            <person name="Andersen M.R."/>
            <person name="Archer D.B."/>
            <person name="Baker S.E."/>
            <person name="Benoit I."/>
            <person name="Brakhage A.A."/>
            <person name="Braus G.H."/>
            <person name="Fischer R."/>
            <person name="Frisvad J.C."/>
            <person name="Goldman G.H."/>
            <person name="Houbraken J."/>
            <person name="Oakley B."/>
            <person name="Pocsi I."/>
            <person name="Scazzocchio C."/>
            <person name="Seiboth B."/>
            <person name="vanKuyk P.A."/>
            <person name="Wortman J."/>
            <person name="Dyer P.S."/>
            <person name="Grigoriev I.V."/>
        </authorList>
    </citation>
    <scope>NUCLEOTIDE SEQUENCE [LARGE SCALE GENOMIC DNA]</scope>
    <source>
        <strain evidence="3">CBS 101740 / IMI 381727 / IBT 21946</strain>
    </source>
</reference>